<keyword evidence="1" id="KW-0175">Coiled coil</keyword>
<reference evidence="4" key="2">
    <citation type="journal article" date="2021" name="PeerJ">
        <title>Extensive microbial diversity within the chicken gut microbiome revealed by metagenomics and culture.</title>
        <authorList>
            <person name="Gilroy R."/>
            <person name="Ravi A."/>
            <person name="Getino M."/>
            <person name="Pursley I."/>
            <person name="Horton D.L."/>
            <person name="Alikhan N.F."/>
            <person name="Baker D."/>
            <person name="Gharbi K."/>
            <person name="Hall N."/>
            <person name="Watson M."/>
            <person name="Adriaenssens E.M."/>
            <person name="Foster-Nyarko E."/>
            <person name="Jarju S."/>
            <person name="Secka A."/>
            <person name="Antonio M."/>
            <person name="Oren A."/>
            <person name="Chaudhuri R.R."/>
            <person name="La Ragione R."/>
            <person name="Hildebrand F."/>
            <person name="Pallen M.J."/>
        </authorList>
    </citation>
    <scope>NUCLEOTIDE SEQUENCE</scope>
    <source>
        <strain evidence="4">10406</strain>
    </source>
</reference>
<sequence>MRKLKIALLIALILCLVCGVLVACDPIGKDPGAPDTPGGPGDPEVPDSGIRSVSSSQAYAAFKEAALNVYAGNYYNFSTTIGLDYIKDKYGRYFAVKIQAAIDPEEDANSEMLVELWRMNEAGGEETLLLGLYYFDGTIVYDCTGIKKGAQVVKTEDLDITAIAKAVDKALGGTSVGQLLLDNLLGIELGDLGSVERILTALFAPTSRAVVAADGTVEYQIPINLASVLGLVGGLIAPDGLLGDYSDLILTIGNVLGIDLGKLSDLDTTSTAIYLVATVGKDAQGQPLLVSGPVLEVGMDFNTSGGAGSEIMESELDVSVGITEIQAGTAPVLNLETYLVSERGYDLDELTEYSPLTLELSLDLDLDLKEHSFEIQTILGALGGLLGDVSVPEALKTLNIDIAEDTSLTLGIKISAEINMRDPAGTNAVIDITGTDGALRGRVAYIGAERSLYADLTGILGRNAKVKITDFDLNAFLSEQIDSLLVTINEALAGLTGDDQAASQAEYDAAKALVDEGEIVKHYVASSSDDEPATLDTIGLIMAILENIDVDMNGDIFNIEGIGVTLTKQIINSIVNLISPGATLPLMGDVALNYSNPGFGETKELTISGLAIGVDDGSGTGAIKTLAEVGLGIGIRLGTFADDAGFRAAIEDIATADANHEYAALLTFDQLLDTDSIVIGDILANVGTVSVDLSLGIDIDAIGGEFLDFTYGNSDFLIAVLAAFAEEGLDVGATLKLSADVDLAALLTTDATGALALNAAGLLTGANLYLALIGGDGTAALEVWLNGGVAYLHTTLLGGFDIKVDIGQFFSASGQSEASALAAANEGEESGFDIASILALLGGVGVGDTYIDVYLAAFTLSELFETLGVSLGDVGISLIDPDGEESSITGGVKIELGDGLNLGEAGISVYLGLGEGADIELSLGGFGAGIGSNAGAIIPEDRKADFVDILSEPYLYLHLNAGLEASIKQQGISLGEELGDIVIGSDIDIDYSFDIEAFVDLRPIVGSLLGTDYPAANDTQIVVKLAKNEGGTGEEEVLLGVYYKDGRAYLDLAVLGIAPASIELDLMQLITGQALAGVEPLAGSQAYAADGGTGGNDVKTAVQLALEIGTDGLTVTLVQGLVELLVQYVAGLEGMEIDALLNIDWSEAAEDLLALEVGLTDASGNALADLALTVGGIELALGKALGDGVAMTTMPEDDVLAGMTSLGSVVGDEYQLIEKVADAQAYAGNLFRKDPVLEVYTMFKLADGIALRYAKGEKLYIAVAGENGATSYKEATLAEAQAAPAVFVDAEGKTAFTMADAIALEYENGGVLYSNAVQFALTMPAVHVEFAGEITLGVDPDTGATEWTIGSWITNFLKEDSDINGDGSADAADAALYGFISALLLEFNLVDEAMVTIGLNLAANLRFNPDDVEDIAYILGHSDISLVVTGTDAAGSTETLLGLYIVANEQDNTSTLYLETKEGGLLSGLKIKVPGLDLGTLAGSLFAGGEEGGAEGQALASSSDDGSESGGTDILGVIEGVIAGAIYSIIVDNQGVTVNFASAMVAYVLTLIPSLGLPDAVADPDGFAAFAESFVELNPARSYLSVLVGDNAGGLGGNLALELGLGIDPVYLGIALGGLSVGFAGEGESAEPVFGDGSVSEQEYFADFVNFYEIDALSIGATAKLDLTLKSGELELGSMLDILIGEALVAFGVDIPEDLRLSAEVFIGANISVSDPDKTQVVLELRDGISGTVVFGAYLDGATLWIRGGELPIGNVRIENTGFAALIGGVITDLLSSVTASGSAEALAAAEGDTYASNDALAVFFELAKDRIALSITETFLVALISAVTATPDGDPADTDIAGIIERLGLDAEVNVGVDFSTFTIDIGLESNLLDLGISIVEPTVGMTPNEDVSNAIAALAAGDSFTSYPATSTRVGATVDLSLSLGLSEGELTLSDLLGIILDIDSVKNGIAGLQGDAGKILGTLLNALGLELVIAEGRVAADIGIHISALLDLKELGSYAPVDRDYAVQNLGSRNFVVYDAENDTFLKFTGTTAADVDAVYNEGGTLYAVDGLADKILSGDFESIFTYTEIDKANAAPGETYILDEDGVYGALTPAEGQTFAEAVEAYGGTLYSRSVEISLDALLAALEANVKLTVNDRLVDIYLADGQLYLDLGGFDGPKVSIDLMWLIDMISKATTTAEGMAADGADGAPAEASVLDTVLSLLNSVIKRVSLGTAISDVGGNLLAGGLGANITLGADVLSAVLGQLIGTEITTSELLLAEDATLRLKLQPQDEGRGLLELAVGAVLQDGVRLDLGLGAGLDITLASPVRTLIDEETRASFTDITPAIESILALVNGTAADPDAAAQPVKFSIMGRVYFDADGEANYELGGTVNSLLGSLLSVYINDLYVDLGIKDGVSAGLGFRLTAGLDLAELAKIDLDACKDENGALDAKKFVVALLKGVPSLKIALELIELDENLEFATYTADEAKGGYVTEGDYKAMAGIYIQNGNLYLNGTNIFGVADNYTQVPGFTTFVAEAIEDTPEETGKEEGTEATTSAEAYSSADGTVRDALLQALLSSEGLKIVATKSILSLLIATLMPDLGSLTDIFDQLDVFVELDTGDTALFLGVGAVLGANGATQSLGLELGAIKIEVGADAESSVVPAFITAGKTPDGKESVPLAPFYDSVISLSTSVEFELGITEGVLDFGGFLEDIVGDIGGVTIEMPETAKGYSSAHLRLDLYIMLNMYDLAQSELYIELYNLSNEAGAEVLWLGAYYSGMTVYLDLSFFGLPRISAPLNEISGLIDEYLGDLLDSSIFDTVVVPSAPAESEGLAADEQSEEADITSVQDKVASLVISERRLALHVGNYLMRYILSAFDIGGITLADLIYENLYGELDIEIYYGESLNVEIGARLALEGDRYVPVELTTEKNIDDVKAEIAALEKDENAAEEAGYYTFEKGEDGKYALTSDGEYRLLGTSETNPNNEGYIAPADRYVGTKLTSSSDITVGTTVYKWKDGDELNMSAYDAELDLSLGIKNFELGFVTEHQPILSGSELEQYMDFNAAETVSLSETLSLDLLLREGADIDLAGLLGYLFEGTSEDIVAIISAAAANGGDLNRHIDLVIAVEFRLGAFLNYMRSLAAQYPLMYSATFGQVRDTLLTLGDEVDLLTFVGAIMSVVGAKVPDASGNIYYEDAEADDLVGLEDLLEFVNASVRIVTNGDPVTVNGEQVVPMHDILGVYFVGGEFREATAEDRANGEQLYSHFFRSQSGAYAYDSATGSIRLISDIEGTYDPDELYGYDASYMYPVAAGDNHNKGTHVREDAGLYVDLSYLGQPSIYIALSELQNFVGDLMSETDASAQALAAGGTDAAASADEDDAPPTISLGNIAGSLPLLGDQIASYVTAFLYGIRMTSTFIQVLVDSNYLNSLLGILLGEDDLLPEMTEQSSLTINTDVNNYEYFYATDATNEQLMYSDSRFHINIDDENGVYYLSDDDRLELRSRMTESEAAAYQERVDAGTANYYTITAIDLYLNVEGEYVSFDEASNADWRDAERYTSVKVQASDALGVTEAFIGTYVYYVANEDGGYDELDYTYDTSAYDGEEVFVIYPSEDRNPLIELEVYLWEYKIGIAINLPETGALDYTYRVATPEEVEAGIGLYAEGDEYVYELAAEALAERENAFVYFRGKYFPLDGNLYKYEDGKYNKHDGGYDLGGSYAVACREEGFVYYVPVTADKHYERVAYGAVYTAVTGDRTQGSTYYVREEAAATSVSYPEMFVDFSKSYANASAAGITANLYYEYSAVEDAWVRLGGSGIESDHEKGIYRGDEILHTWDPDAGSFVSYKDYQAAHGRVPSHVFIAEPINYVDSAELYTISLALRGSLSISGCENYVTLEDYKKLTGDPVPEGTTRYNLDEVSGEYVEAADGKYVKVVGSMNAISDILSGIMGDMRSMLVIGENYSAEILFEIKAKVSYDFGDANTPGNEAAGADTLWITEIDLAIDTWIRQSSDNRLRHFIGLYYDSDVETGESALYADLTWLLGAGAKVKIDMSAYSLQDLLNSKGLLGGLTGATTSAEGLAAANEEAANIKNPDTASVLLSLTTRKIALSVSAGFVRLLIGLIAPDAAETVEQLLPNVTAEVGIGLAPYALGIDLTLHDESGEFDILGIGIKLNLFDASDKTTSLRLDLGATEDFHELDADRLAAMSSDYIFYQAMFTPILGDDTPVGGEATYRAEAPGANEKSFERVYGNTDGSLLYRLNDEATYSLVGEVFYSYARADYYNRYAMVPAGFEALTLTVYTKSLNDKGEPVYSVYEGAIGEAEEDLYILVNDEYQVFDPATVASGGYWFYTYDYATGTPAMTPYTEEAYAEYIKAITAQTDKANAGEGIYNLVYDASELGAKLYIYTGELAGDDLTAHIADSANYTVPVYDTLGAHKRSVGFAGYNELMALDLDKLINGGGLQVSDLASMLTVEDIELTLSLDLGLEFGEIINWTQQMTELLAVEGEAANYFKFLLQAATLSQAEFLAYIGGELTLTAYIKGESVKNALASMGGAESADTMALIKAMLAGAEICIEFFYDTNFHGEPTDASVLTLWVAFDKDAMASIYIDGGGFAEYAGLVDTSGSGGNFFDKIKLEGLDIFSLLAPAEASEGVEGLGSADPEDVVGDEILGTVNDGSGGDFGMLPSNIWGYINMILGHLLIADDTIGIGLAENLVANLIDNFIEDFSGLEYLPKLSVSYDAESSGIAILLGEQPTVKVTVGVLSGGEFYGTKDEVWELLANDTNGVANYGITKENFDSVIGDPVLIEENGETATVYFLADEEYALAAYASSENVWLGDRYKLEIDDAAAGEYHFQLVENALDGAFTQRNDGAFVQLDETDVQGKFSSRFGSQATGYISYEAGDYVALTTYLRVTGTTSVDESRRYAFDETMVKDGAHFMKLGDLKLTIELGDLGLKVGQGASSNPAPKGDEEYRDIMKEGGVRISTSIDVSFYGAEGEMVDLGSVLDFIVGLLNVSGVSGNDLRLNITSALGYPDSPYFNVALDIYADLPKLLGALLGGGDGEAKISNALQLALEIRQYEPQDGGGYELGEKALIGVYLANDTLYADLSALLGDTAKISISGLNIIDLIMNSASAETPAEGETPAETTAEGFAAGIADILGATSHDYAYIGALVNPGYICIQLTMAAVEAILGKVSENMPEAGLPDELLDLGDIILESYGSRKDGDMLSIGIKLTDGFAAQLAIEGLYLGTESLTDTLPVFDGYLNVFDIGSGELGETLTIGAKAQIALSMTSTGLSRDDQSNFSVIDTAAEAKEYGGKLYTSASTTALWANWDAADKDALIDEYYKTGRLYKSIYDTSLAGWAVDLIMGLLGPSLEEILGPVSSEIVNVTFANEDLNLVIDLTADLNIAAIMKFGIAGILYSDLVLDVRLSDFNRSLLKAYYLGSSRLSKSDNYYTLGMDASGAFADSIYVDLSGLGFGTIKLSGITGLLGGTTGGIYDVMPEGASAADETSEGAEGTEGTTEGTEGGLNISGLSLTINLSNDAVGIKLEESVIEFLFGMIGGEIAGYIPDIQSLGLQLNFGDTGIQSLAVDAVLDEAGTGLQLSIDNIELGLGGLISDAEIEEMIKEVSEGYGGLAMSNTAGIMTMLQNIIDTAAVNLNIDIDKRGQYFATNGYNSVGSRNELGQLTLYSSRMNATMDAGGWLGDNYWNGARRLLLNLNVASTHSGSRSIDVWFGTNDQWAQNNVYITGLGSLLEGGALGPLLTWVAENLGVINLAGLLGKPLIPPLAGQGADTGVWTEPEGSSAAETASAAEESGAEATTSAVTADTTGGTYGGNQGSFHAYAGNDITAALKGIIEKLELNLFTDSGYMPYIAGGTAPGAGTDPTQFISIKVTLDKVAYNELLIYLYTMILGLLQGTGTEGGAVDSGSGVDWGGPSDDNAWYFVDGTDIQDNALKRHAAADGRHNDRMYIISNLFRELEAIQAKGYTTEAGRKALVQEQINVLEPYVRSMPFALAQWLIFNMLWNTLSGFSFALGALDTLFNNLGYVIGDLLPPFADMNDSVASPSLNIYIDLNPQGSMYGVGNKVVAAGIQALELMVNCTKNEGDYGETVRASASSGASSVANITDAYVLAINPRNLKNGTETSLQGQGLLSLAEVEATAISAPASILVSDPGKRTATIMSGADGTGEQRGSGVLNSTLFTESNGFAVTADVTVINDTGYRAPNVGANGIESWGTTSTRATQRVDIVWDASSVDLVAATKATANDNGLRLAGHVYGYALNEVVAIVPVYLTNDYAVSTVQAYVNYDDPDGARSTQELTLDASRANATSLPDIISVTFENDVSYLFGEALKDPVSGESYQAIRPSANGPFKLDGASYEGVTVTDEETGESTTTPTLYPAYKAHLVEVADGTAGAVEVDGKFYKSVTYENATYLVIRDGVTRGFPVGEFSWDDTSFGWDGGVQQVEFSFSWGYATETTFTADITVVENRVTSVTAAALGDYASFVENTDGATVIALDLDALLTGREVSEYKQIILDFVGGLNSVTARLGVDGEAQLAAKWDVTALEAAIDALAVKDANGNVTSYNFYLGITAGVTAWLGGSEATGTSGREFYASGVFNGEGSTDERYADKGFIAQAHPVTVLVYSNVVSEVSSDLTFDPYAAASVTMDPDDFLGKSVSVELSDGTVRSLDIEKEESSDALTPVGIYVMNGSLMPVWDGKGEEPAAYVTSKQLMREISFEGYSGVYGDIFLRVSIGTDIVVKQTVDLPVTVLAAAANDNRYDIRSSGRSYARDFLGNFVHKEKGAAEGSWTAGGEMFDDLQYQNNNYYNIEVMWDSALFYTNTSYKDEVKLADLAAGKDYYAIVPVVRNEGGTEFATQYERDEKGNILYYDKDGNLVAADKGNPSPVYQTVKLWFTLDGTGVYPEEDSIIRVTSGEFDAGFAFKDKNTLPDESLVDWIIANKNGGNFEFTFKDGTDSDVTVSANIANIKLGDYEGRKNTSVKVVAGEGGYDNTVTYTFTGTADGKTYTFTGSTHINIVSTFVAPPEPTVTDATVDDARFAPVTVDPLVYASFDEFLAAFKAKYAKSAIYATADGEEVLGTFSSLTFGNVGYGKDNAAALPLAGGSYSVSINFTDAAGNRYRATVPVTILDRTPASYEFVFEGFEKTVTRGEFGAREIVTYWNELTGATLTVETGPDGLPTVLTVLNPFAFDWATIFGSGSGLKITTADTGEQFVLSAADPFAAGAFEGYTVAAGYTSEALTITFGNGGATFAITVEFVVEPTALNMYNTDLASDTLAYNELKLNASVYGFESLDGKVVPSLYDLLDAPTEFVWYVDGMFVAAARETEYTTGMGYTALGDENGTYRYNYSRGAYKRVSGGEFVFVYSATAKLTAEWNHSAVIYSFAGGVRNTSATVKASGTAGDISLSVSVPVNIYNSELATIAFKTSSYDFFGDLVAKYTVGEDGVTKTFVQGNAGGKYDYFVDMTNMRVYFLADGGNNYVDLRTGEFFFDPMSGIDLFEQVTVSSAIGQRTVYRWFPLQVSAVTKGGLTNSALFVGWNLGGVAFDYAGGSFTAAIVLRETEMNGGTNTVGEQRFTPDELNITVKNRTATAAITTDTATGYATLSALTGFAGNGTFIDPYNFDMAVFRRSVTDIGAIAFTLGDGNYTFSKDGANGYTLGWDFTGFGVTYTGGIAELTALLTGPDGSTQRFTFDFLVTRVHISRIVGKKGGAIGMGVNTTFSVYAANDGSTNIGMAQGTYSIDPHIPQSHSLPKGWEISFNAWNPVYANGALTGEWRGTNYETVTRDYIAVSMPAFDWAADLVENGSDGSLGYATLQLDNGQRVRIPVAVTGKGGSLTVSGSFYRQQGNLLELDTKATINGKQYTIVWVGTATVSGGSTYNVTFASAGDKYIVQPKGLRKVTYNLTGYVGAVIDESGNVLIDGDSGTPWYLATTSASGTVN</sequence>
<comment type="caution">
    <text evidence="4">The sequence shown here is derived from an EMBL/GenBank/DDBJ whole genome shotgun (WGS) entry which is preliminary data.</text>
</comment>
<evidence type="ECO:0000313" key="4">
    <source>
        <dbReference type="EMBL" id="HIU98363.1"/>
    </source>
</evidence>
<evidence type="ECO:0000256" key="2">
    <source>
        <dbReference type="SAM" id="MobiDB-lite"/>
    </source>
</evidence>
<dbReference type="Proteomes" id="UP000886857">
    <property type="component" value="Unassembled WGS sequence"/>
</dbReference>
<gene>
    <name evidence="4" type="ORF">IAC73_00790</name>
</gene>
<dbReference type="PROSITE" id="PS51257">
    <property type="entry name" value="PROKAR_LIPOPROTEIN"/>
    <property type="match status" value="1"/>
</dbReference>
<feature type="compositionally biased region" description="Low complexity" evidence="2">
    <location>
        <begin position="5781"/>
        <end position="5809"/>
    </location>
</feature>
<feature type="coiled-coil region" evidence="1">
    <location>
        <begin position="2909"/>
        <end position="2936"/>
    </location>
</feature>
<feature type="signal peptide" evidence="3">
    <location>
        <begin position="1"/>
        <end position="23"/>
    </location>
</feature>
<dbReference type="EMBL" id="DVOE01000010">
    <property type="protein sequence ID" value="HIU98363.1"/>
    <property type="molecule type" value="Genomic_DNA"/>
</dbReference>
<evidence type="ECO:0000256" key="3">
    <source>
        <dbReference type="SAM" id="SignalP"/>
    </source>
</evidence>
<keyword evidence="3" id="KW-0732">Signal</keyword>
<name>A0A9D1N8D7_9FIRM</name>
<reference evidence="4" key="1">
    <citation type="submission" date="2020-10" db="EMBL/GenBank/DDBJ databases">
        <authorList>
            <person name="Gilroy R."/>
        </authorList>
    </citation>
    <scope>NUCLEOTIDE SEQUENCE</scope>
    <source>
        <strain evidence="4">10406</strain>
    </source>
</reference>
<feature type="region of interest" description="Disordered" evidence="2">
    <location>
        <begin position="32"/>
        <end position="51"/>
    </location>
</feature>
<proteinExistence type="predicted"/>
<evidence type="ECO:0000256" key="1">
    <source>
        <dbReference type="SAM" id="Coils"/>
    </source>
</evidence>
<protein>
    <submittedName>
        <fullName evidence="4">Uncharacterized protein</fullName>
    </submittedName>
</protein>
<accession>A0A9D1N8D7</accession>
<evidence type="ECO:0000313" key="5">
    <source>
        <dbReference type="Proteomes" id="UP000886857"/>
    </source>
</evidence>
<feature type="chain" id="PRO_5038789159" evidence="3">
    <location>
        <begin position="24"/>
        <end position="7942"/>
    </location>
</feature>
<organism evidence="4 5">
    <name type="scientific">Candidatus Limadaptatus stercoripullorum</name>
    <dbReference type="NCBI Taxonomy" id="2840846"/>
    <lineage>
        <taxon>Bacteria</taxon>
        <taxon>Bacillati</taxon>
        <taxon>Bacillota</taxon>
        <taxon>Clostridia</taxon>
        <taxon>Eubacteriales</taxon>
        <taxon>Candidatus Limadaptatus</taxon>
    </lineage>
</organism>
<feature type="region of interest" description="Disordered" evidence="2">
    <location>
        <begin position="5775"/>
        <end position="5813"/>
    </location>
</feature>